<dbReference type="PANTHER" id="PTHR24220:SF86">
    <property type="entry name" value="ABC TRANSPORTER ABCH.1"/>
    <property type="match status" value="1"/>
</dbReference>
<dbReference type="SMART" id="SM00382">
    <property type="entry name" value="AAA"/>
    <property type="match status" value="1"/>
</dbReference>
<evidence type="ECO:0000256" key="1">
    <source>
        <dbReference type="ARBA" id="ARBA00022448"/>
    </source>
</evidence>
<evidence type="ECO:0000313" key="5">
    <source>
        <dbReference type="EMBL" id="TLM78355.1"/>
    </source>
</evidence>
<keyword evidence="1" id="KW-0813">Transport</keyword>
<sequence length="243" mass="26552">MSALLEFSGVTKSYGQGDVAFQALRGVDLKVNEGDFVAVMGPSGSGKSTVMNIIGCLDVPTTGSYRFRDVCIEDLSRNERALLRRHFLGFVFQGFNLLARTSAQENVELPLLYRGEPADVRAAAAKRALAQVGLAGWEHHTPAELSGGQQQRVAIARAIVTNPTLLLADEPTGNLDTRRSHEIMELLASLNRNNGITVLMVTHEEDMAAYARRVVHFVDGLVARDEVQEQAAGRLQERDHAVE</sequence>
<dbReference type="InterPro" id="IPR003593">
    <property type="entry name" value="AAA+_ATPase"/>
</dbReference>
<dbReference type="InterPro" id="IPR017911">
    <property type="entry name" value="MacB-like_ATP-bd"/>
</dbReference>
<dbReference type="EMBL" id="VANI01000006">
    <property type="protein sequence ID" value="TLM78355.1"/>
    <property type="molecule type" value="Genomic_DNA"/>
</dbReference>
<dbReference type="Gene3D" id="3.40.50.300">
    <property type="entry name" value="P-loop containing nucleotide triphosphate hydrolases"/>
    <property type="match status" value="1"/>
</dbReference>
<dbReference type="PANTHER" id="PTHR24220">
    <property type="entry name" value="IMPORT ATP-BINDING PROTEIN"/>
    <property type="match status" value="1"/>
</dbReference>
<dbReference type="Proteomes" id="UP000306791">
    <property type="component" value="Unassembled WGS sequence"/>
</dbReference>
<evidence type="ECO:0000256" key="3">
    <source>
        <dbReference type="ARBA" id="ARBA00022840"/>
    </source>
</evidence>
<proteinExistence type="predicted"/>
<dbReference type="InterPro" id="IPR027417">
    <property type="entry name" value="P-loop_NTPase"/>
</dbReference>
<dbReference type="PROSITE" id="PS00211">
    <property type="entry name" value="ABC_TRANSPORTER_1"/>
    <property type="match status" value="1"/>
</dbReference>
<dbReference type="InterPro" id="IPR003439">
    <property type="entry name" value="ABC_transporter-like_ATP-bd"/>
</dbReference>
<keyword evidence="3 5" id="KW-0067">ATP-binding</keyword>
<dbReference type="Pfam" id="PF00005">
    <property type="entry name" value="ABC_tran"/>
    <property type="match status" value="1"/>
</dbReference>
<dbReference type="InterPro" id="IPR015854">
    <property type="entry name" value="ABC_transpr_LolD-like"/>
</dbReference>
<dbReference type="PROSITE" id="PS50893">
    <property type="entry name" value="ABC_TRANSPORTER_2"/>
    <property type="match status" value="1"/>
</dbReference>
<evidence type="ECO:0000256" key="2">
    <source>
        <dbReference type="ARBA" id="ARBA00022741"/>
    </source>
</evidence>
<organism evidence="5 6">
    <name type="scientific">Microbulbifer harenosus</name>
    <dbReference type="NCBI Taxonomy" id="2576840"/>
    <lineage>
        <taxon>Bacteria</taxon>
        <taxon>Pseudomonadati</taxon>
        <taxon>Pseudomonadota</taxon>
        <taxon>Gammaproteobacteria</taxon>
        <taxon>Cellvibrionales</taxon>
        <taxon>Microbulbiferaceae</taxon>
        <taxon>Microbulbifer</taxon>
    </lineage>
</organism>
<feature type="domain" description="ABC transporter" evidence="4">
    <location>
        <begin position="5"/>
        <end position="243"/>
    </location>
</feature>
<dbReference type="CDD" id="cd03255">
    <property type="entry name" value="ABC_MJ0796_LolCDE_FtsE"/>
    <property type="match status" value="1"/>
</dbReference>
<evidence type="ECO:0000259" key="4">
    <source>
        <dbReference type="PROSITE" id="PS50893"/>
    </source>
</evidence>
<keyword evidence="2" id="KW-0547">Nucleotide-binding</keyword>
<name>A0ABY2UNL6_9GAMM</name>
<reference evidence="5 6" key="1">
    <citation type="submission" date="2019-05" db="EMBL/GenBank/DDBJ databases">
        <title>Microbulbifer harenosus sp. nov., an alginate-degrading bacterium isolated from coastal sand.</title>
        <authorList>
            <person name="Huang H."/>
            <person name="Mo K."/>
            <person name="Bao S."/>
        </authorList>
    </citation>
    <scope>NUCLEOTIDE SEQUENCE [LARGE SCALE GENOMIC DNA]</scope>
    <source>
        <strain evidence="5 6">HB161719</strain>
    </source>
</reference>
<protein>
    <submittedName>
        <fullName evidence="5">ABC transporter ATP-binding protein</fullName>
    </submittedName>
</protein>
<evidence type="ECO:0000313" key="6">
    <source>
        <dbReference type="Proteomes" id="UP000306791"/>
    </source>
</evidence>
<dbReference type="InterPro" id="IPR017871">
    <property type="entry name" value="ABC_transporter-like_CS"/>
</dbReference>
<accession>A0ABY2UNL6</accession>
<dbReference type="SUPFAM" id="SSF52540">
    <property type="entry name" value="P-loop containing nucleoside triphosphate hydrolases"/>
    <property type="match status" value="1"/>
</dbReference>
<comment type="caution">
    <text evidence="5">The sequence shown here is derived from an EMBL/GenBank/DDBJ whole genome shotgun (WGS) entry which is preliminary data.</text>
</comment>
<dbReference type="RefSeq" id="WP_138234853.1">
    <property type="nucleotide sequence ID" value="NZ_CP185860.1"/>
</dbReference>
<gene>
    <name evidence="5" type="ORF">FDY93_06040</name>
</gene>
<dbReference type="GO" id="GO:0005524">
    <property type="term" value="F:ATP binding"/>
    <property type="evidence" value="ECO:0007669"/>
    <property type="project" value="UniProtKB-KW"/>
</dbReference>
<keyword evidence="6" id="KW-1185">Reference proteome</keyword>